<dbReference type="AlphaFoldDB" id="A0AA41FBL8"/>
<dbReference type="Pfam" id="PF13188">
    <property type="entry name" value="PAS_8"/>
    <property type="match status" value="1"/>
</dbReference>
<dbReference type="PANTHER" id="PTHR32071">
    <property type="entry name" value="TRANSCRIPTIONAL REGULATORY PROTEIN"/>
    <property type="match status" value="1"/>
</dbReference>
<gene>
    <name evidence="4" type="ORF">GPL26_01555</name>
</gene>
<accession>A0AA41FBL8</accession>
<proteinExistence type="predicted"/>
<dbReference type="SUPFAM" id="SSF55785">
    <property type="entry name" value="PYP-like sensor domain (PAS domain)"/>
    <property type="match status" value="1"/>
</dbReference>
<dbReference type="GO" id="GO:0005524">
    <property type="term" value="F:ATP binding"/>
    <property type="evidence" value="ECO:0007669"/>
    <property type="project" value="UniProtKB-KW"/>
</dbReference>
<dbReference type="InterPro" id="IPR027417">
    <property type="entry name" value="P-loop_NTPase"/>
</dbReference>
<dbReference type="GO" id="GO:0006355">
    <property type="term" value="P:regulation of DNA-templated transcription"/>
    <property type="evidence" value="ECO:0007669"/>
    <property type="project" value="InterPro"/>
</dbReference>
<dbReference type="InterPro" id="IPR000014">
    <property type="entry name" value="PAS"/>
</dbReference>
<dbReference type="SUPFAM" id="SSF52540">
    <property type="entry name" value="P-loop containing nucleoside triphosphate hydrolases"/>
    <property type="match status" value="1"/>
</dbReference>
<dbReference type="InterPro" id="IPR025662">
    <property type="entry name" value="Sigma_54_int_dom_ATP-bd_1"/>
</dbReference>
<evidence type="ECO:0000256" key="1">
    <source>
        <dbReference type="ARBA" id="ARBA00022741"/>
    </source>
</evidence>
<keyword evidence="2" id="KW-0067">ATP-binding</keyword>
<protein>
    <submittedName>
        <fullName evidence="4">AAA domain-containing protein</fullName>
    </submittedName>
</protein>
<dbReference type="SUPFAM" id="SSF159800">
    <property type="entry name" value="PrpR receptor domain-like"/>
    <property type="match status" value="1"/>
</dbReference>
<dbReference type="Gene3D" id="3.40.50.2300">
    <property type="match status" value="1"/>
</dbReference>
<dbReference type="PROSITE" id="PS50045">
    <property type="entry name" value="SIGMA54_INTERACT_4"/>
    <property type="match status" value="1"/>
</dbReference>
<dbReference type="CDD" id="cd00009">
    <property type="entry name" value="AAA"/>
    <property type="match status" value="1"/>
</dbReference>
<evidence type="ECO:0000313" key="5">
    <source>
        <dbReference type="Proteomes" id="UP000708338"/>
    </source>
</evidence>
<evidence type="ECO:0000259" key="3">
    <source>
        <dbReference type="PROSITE" id="PS50045"/>
    </source>
</evidence>
<dbReference type="Pfam" id="PF25601">
    <property type="entry name" value="AAA_lid_14"/>
    <property type="match status" value="1"/>
</dbReference>
<keyword evidence="1" id="KW-0547">Nucleotide-binding</keyword>
<dbReference type="GO" id="GO:0003677">
    <property type="term" value="F:DNA binding"/>
    <property type="evidence" value="ECO:0007669"/>
    <property type="project" value="InterPro"/>
</dbReference>
<sequence length="645" mass="74199">MSYTERKQTKEEHGVQEKICCVTYGELDQLVRQVVDSYKDETCCFDIVEGVREENLDRINRSILEGAEIIIAGGANAEVIRGYFKVPVINYKVTILDYMQAVQTGFREGKKVCLVSYMTHMNSRLREYLEQIQRPVMEIIYEDTEELEEKIRQSEADVFVGNGLAVQLANSLGRKGVILYYGKDSIEESIEEARRLLREIRRDKERNQFVKAMMEYSPNGVLYLDMENRIIDCNRTVYELLHKPSGILEGKIIEDVLPECVPENREGPESMVVQVDNRTYIERWIPVDDGNGNCFGYIIILALFSDYKKAELDYRNKQSEQRKKRGFTAKFTLSDIIGDSYHMKMAKDEAKLFARSDASVLIYGETGVGKELFAQSIHNGSLRKNGAFVAVNCAALPENLLESELFGYDEGAFTGGRKGGKKGLFELAEGGSLFLDEIGEISPALQARLLRVLQEKEIMHVGGDRVIPINVRVITATNKDLEHMQDSGFRRDLLYRLNVLELHIPPLKAREDDVIKLFDFYCNKKRKLESWDIVLTEDMKRILTSYSWRGNIRELQNVCERFCLYMECSTKFSEGYAKRCIIKAIGEKKLVQDLQEKYGDKNKKELIKEIKRLFSYNNDQVGQLLGISRTTLWRILKDEKQAVID</sequence>
<dbReference type="PROSITE" id="PS00676">
    <property type="entry name" value="SIGMA54_INTERACT_2"/>
    <property type="match status" value="1"/>
</dbReference>
<dbReference type="Gene3D" id="3.40.50.300">
    <property type="entry name" value="P-loop containing nucleotide triphosphate hydrolases"/>
    <property type="match status" value="1"/>
</dbReference>
<dbReference type="InterPro" id="IPR025943">
    <property type="entry name" value="Sigma_54_int_dom_ATP-bd_2"/>
</dbReference>
<dbReference type="SMART" id="SM00382">
    <property type="entry name" value="AAA"/>
    <property type="match status" value="1"/>
</dbReference>
<dbReference type="InterPro" id="IPR010524">
    <property type="entry name" value="Sig_transdc_resp-reg_PrpR_N"/>
</dbReference>
<dbReference type="InterPro" id="IPR002078">
    <property type="entry name" value="Sigma_54_int"/>
</dbReference>
<dbReference type="Gene3D" id="3.30.450.20">
    <property type="entry name" value="PAS domain"/>
    <property type="match status" value="1"/>
</dbReference>
<dbReference type="InterPro" id="IPR035965">
    <property type="entry name" value="PAS-like_dom_sf"/>
</dbReference>
<name>A0AA41FBL8_9FIRM</name>
<evidence type="ECO:0000313" key="4">
    <source>
        <dbReference type="EMBL" id="MBT9808327.1"/>
    </source>
</evidence>
<dbReference type="PANTHER" id="PTHR32071:SF57">
    <property type="entry name" value="C4-DICARBOXYLATE TRANSPORT TRANSCRIPTIONAL REGULATORY PROTEIN DCTD"/>
    <property type="match status" value="1"/>
</dbReference>
<dbReference type="InterPro" id="IPR058031">
    <property type="entry name" value="AAA_lid_NorR"/>
</dbReference>
<organism evidence="4 5">
    <name type="scientific">Enterocloster citroniae</name>
    <dbReference type="NCBI Taxonomy" id="358743"/>
    <lineage>
        <taxon>Bacteria</taxon>
        <taxon>Bacillati</taxon>
        <taxon>Bacillota</taxon>
        <taxon>Clostridia</taxon>
        <taxon>Lachnospirales</taxon>
        <taxon>Lachnospiraceae</taxon>
        <taxon>Enterocloster</taxon>
    </lineage>
</organism>
<dbReference type="FunFam" id="3.40.50.300:FF:000006">
    <property type="entry name" value="DNA-binding transcriptional regulator NtrC"/>
    <property type="match status" value="1"/>
</dbReference>
<dbReference type="PROSITE" id="PS00675">
    <property type="entry name" value="SIGMA54_INTERACT_1"/>
    <property type="match status" value="1"/>
</dbReference>
<dbReference type="Proteomes" id="UP000708338">
    <property type="component" value="Unassembled WGS sequence"/>
</dbReference>
<evidence type="ECO:0000256" key="2">
    <source>
        <dbReference type="ARBA" id="ARBA00022840"/>
    </source>
</evidence>
<dbReference type="EMBL" id="WQPS01000003">
    <property type="protein sequence ID" value="MBT9808327.1"/>
    <property type="molecule type" value="Genomic_DNA"/>
</dbReference>
<dbReference type="Gene3D" id="1.10.8.60">
    <property type="match status" value="1"/>
</dbReference>
<dbReference type="GO" id="GO:0000156">
    <property type="term" value="F:phosphorelay response regulator activity"/>
    <property type="evidence" value="ECO:0007669"/>
    <property type="project" value="InterPro"/>
</dbReference>
<dbReference type="Pfam" id="PF00158">
    <property type="entry name" value="Sigma54_activat"/>
    <property type="match status" value="1"/>
</dbReference>
<dbReference type="Pfam" id="PF06506">
    <property type="entry name" value="PrpR_N"/>
    <property type="match status" value="1"/>
</dbReference>
<dbReference type="InterPro" id="IPR003593">
    <property type="entry name" value="AAA+_ATPase"/>
</dbReference>
<comment type="caution">
    <text evidence="4">The sequence shown here is derived from an EMBL/GenBank/DDBJ whole genome shotgun (WGS) entry which is preliminary data.</text>
</comment>
<reference evidence="4" key="1">
    <citation type="journal article" date="2021" name="Gut Microbes">
        <title>A synthetic consortium of 100 gut commensals modulates the composition and function in a colon model of the microbiome of elderly subjects.</title>
        <authorList>
            <person name="Perez M."/>
            <person name="Ntemiri A."/>
            <person name="Tan H."/>
            <person name="Harris H.M.B."/>
            <person name="Roager H.M."/>
            <person name="Ribiere C."/>
            <person name="O'Toole P.W."/>
        </authorList>
    </citation>
    <scope>NUCLEOTIDE SEQUENCE</scope>
    <source>
        <strain evidence="4">MCC335</strain>
    </source>
</reference>
<dbReference type="Gene3D" id="3.40.50.10660">
    <property type="entry name" value="PrpR receptor domain-like"/>
    <property type="match status" value="1"/>
</dbReference>
<feature type="domain" description="Sigma-54 factor interaction" evidence="3">
    <location>
        <begin position="336"/>
        <end position="564"/>
    </location>
</feature>